<proteinExistence type="predicted"/>
<gene>
    <name evidence="1" type="ORF">PEDI_12000</name>
</gene>
<keyword evidence="2" id="KW-1185">Reference proteome</keyword>
<dbReference type="EMBL" id="BQKE01000001">
    <property type="protein sequence ID" value="GJM60648.1"/>
    <property type="molecule type" value="Genomic_DNA"/>
</dbReference>
<protein>
    <submittedName>
        <fullName evidence="1">Uncharacterized protein</fullName>
    </submittedName>
</protein>
<dbReference type="AlphaFoldDB" id="A0AAN4VXA4"/>
<dbReference type="Proteomes" id="UP001310022">
    <property type="component" value="Unassembled WGS sequence"/>
</dbReference>
<reference evidence="1 2" key="1">
    <citation type="submission" date="2021-12" db="EMBL/GenBank/DDBJ databases">
        <title>Genome sequencing of bacteria with rrn-lacking chromosome and rrn-plasmid.</title>
        <authorList>
            <person name="Anda M."/>
            <person name="Iwasaki W."/>
        </authorList>
    </citation>
    <scope>NUCLEOTIDE SEQUENCE [LARGE SCALE GENOMIC DNA]</scope>
    <source>
        <strain evidence="1 2">NBRC 15940</strain>
    </source>
</reference>
<name>A0AAN4VXA4_9BACT</name>
<comment type="caution">
    <text evidence="1">The sequence shown here is derived from an EMBL/GenBank/DDBJ whole genome shotgun (WGS) entry which is preliminary data.</text>
</comment>
<evidence type="ECO:0000313" key="1">
    <source>
        <dbReference type="EMBL" id="GJM60648.1"/>
    </source>
</evidence>
<organism evidence="1 2">
    <name type="scientific">Persicobacter diffluens</name>
    <dbReference type="NCBI Taxonomy" id="981"/>
    <lineage>
        <taxon>Bacteria</taxon>
        <taxon>Pseudomonadati</taxon>
        <taxon>Bacteroidota</taxon>
        <taxon>Cytophagia</taxon>
        <taxon>Cytophagales</taxon>
        <taxon>Persicobacteraceae</taxon>
        <taxon>Persicobacter</taxon>
    </lineage>
</organism>
<sequence length="35" mass="4181">MQPNDQLKNFGKKYIYNILDAQMDIILIEKNINKI</sequence>
<evidence type="ECO:0000313" key="2">
    <source>
        <dbReference type="Proteomes" id="UP001310022"/>
    </source>
</evidence>
<accession>A0AAN4VXA4</accession>